<evidence type="ECO:0000313" key="3">
    <source>
        <dbReference type="Proteomes" id="UP000012174"/>
    </source>
</evidence>
<dbReference type="OrthoDB" id="4487429at2759"/>
<organism evidence="2 3">
    <name type="scientific">Eutypa lata (strain UCR-EL1)</name>
    <name type="common">Grapevine dieback disease fungus</name>
    <name type="synonym">Eutypa armeniacae</name>
    <dbReference type="NCBI Taxonomy" id="1287681"/>
    <lineage>
        <taxon>Eukaryota</taxon>
        <taxon>Fungi</taxon>
        <taxon>Dikarya</taxon>
        <taxon>Ascomycota</taxon>
        <taxon>Pezizomycotina</taxon>
        <taxon>Sordariomycetes</taxon>
        <taxon>Xylariomycetidae</taxon>
        <taxon>Xylariales</taxon>
        <taxon>Diatrypaceae</taxon>
        <taxon>Eutypa</taxon>
    </lineage>
</organism>
<gene>
    <name evidence="2" type="ORF">UCREL1_5011</name>
</gene>
<accession>M7SNL8</accession>
<evidence type="ECO:0000313" key="2">
    <source>
        <dbReference type="EMBL" id="EMR68004.1"/>
    </source>
</evidence>
<dbReference type="KEGG" id="ela:UCREL1_5011"/>
<feature type="region of interest" description="Disordered" evidence="1">
    <location>
        <begin position="1"/>
        <end position="24"/>
    </location>
</feature>
<reference evidence="3" key="1">
    <citation type="journal article" date="2013" name="Genome Announc.">
        <title>Draft genome sequence of the grapevine dieback fungus Eutypa lata UCR-EL1.</title>
        <authorList>
            <person name="Blanco-Ulate B."/>
            <person name="Rolshausen P.E."/>
            <person name="Cantu D."/>
        </authorList>
    </citation>
    <scope>NUCLEOTIDE SEQUENCE [LARGE SCALE GENOMIC DNA]</scope>
    <source>
        <strain evidence="3">UCR-EL1</strain>
    </source>
</reference>
<dbReference type="AlphaFoldDB" id="M7SNL8"/>
<dbReference type="Proteomes" id="UP000012174">
    <property type="component" value="Unassembled WGS sequence"/>
</dbReference>
<dbReference type="eggNOG" id="ENOG502SQRY">
    <property type="taxonomic scope" value="Eukaryota"/>
</dbReference>
<protein>
    <submittedName>
        <fullName evidence="2">Uncharacterized protein</fullName>
    </submittedName>
</protein>
<dbReference type="OMA" id="ARENAWV"/>
<sequence length="248" mass="28362">MRTSSRLRNLNHEQGHRGQLASPPRFEPATQRIVFDYRMISVWAWPSRGGLIVLEHVTALDCEFLGLDALDLRVHRDPDQDAEDELCQRLLLLGAKWFDSRDRYRFVAGVVHDEEDKVKILESSSVLNVPGPTIRERRWVRVGYPTAPEGGFWVAEYDTVVYHEIYSAKDRIVPYGADLVQLAKSMDEKCEALKKLDGKFYKTLDDYDGLSYLNAGKNKTSGEVGPLTRSPYPDLNGEEISWGVYEMH</sequence>
<evidence type="ECO:0000256" key="1">
    <source>
        <dbReference type="SAM" id="MobiDB-lite"/>
    </source>
</evidence>
<dbReference type="EMBL" id="KB706320">
    <property type="protein sequence ID" value="EMR68004.1"/>
    <property type="molecule type" value="Genomic_DNA"/>
</dbReference>
<keyword evidence="3" id="KW-1185">Reference proteome</keyword>
<proteinExistence type="predicted"/>
<dbReference type="HOGENOM" id="CLU_1205093_0_0_1"/>
<name>M7SNL8_EUTLA</name>